<dbReference type="OrthoDB" id="5972834at2759"/>
<accession>A0A6P8H891</accession>
<dbReference type="InterPro" id="IPR035914">
    <property type="entry name" value="Sperma_CUB_dom_sf"/>
</dbReference>
<gene>
    <name evidence="9" type="primary">LOC116286319</name>
</gene>
<dbReference type="SUPFAM" id="SSF53187">
    <property type="entry name" value="Zn-dependent exopeptidases"/>
    <property type="match status" value="1"/>
</dbReference>
<dbReference type="InterPro" id="IPR045175">
    <property type="entry name" value="M28_fam"/>
</dbReference>
<keyword evidence="8" id="KW-1185">Reference proteome</keyword>
<feature type="chain" id="PRO_5028215038" evidence="6">
    <location>
        <begin position="34"/>
        <end position="523"/>
    </location>
</feature>
<evidence type="ECO:0000313" key="8">
    <source>
        <dbReference type="Proteomes" id="UP000515163"/>
    </source>
</evidence>
<dbReference type="GO" id="GO:0008235">
    <property type="term" value="F:metalloexopeptidase activity"/>
    <property type="evidence" value="ECO:0007669"/>
    <property type="project" value="InterPro"/>
</dbReference>
<sequence length="523" mass="59800">MCVRQLRRNFRLFFMSLLPIVLILLSGFQNVLALNKKESIKYFLEHFESSRSTYLPANKTKVRTLIQEKLKEQGFKTSFQAVPVGQDSYNVIGRIDGSFVNTAEDRIFIVGAHYDTYQDSPGVDDNGSGLAALLQVARQFNDPDQDCQRNYTLILVAFDQKECQSCNNEDRFQCICSYGSATFIKDLTGYLGVSNEKGKIEGAVILDGIMNFDSSYDSQNFTELENHVDDSVRSTVSEIQRNNNRGDFLLAVGRTVKEDYLFDNITKYFRESQYHRGEFKLRNFKLAFQQRPSTLNSVARDNYRYFFDSDHYSFWNNDPPIKALYLTDTLDFRGYMKYCYHNECDNLSHATSDRLHFLTNTADAVAMTALEDTGLVECIPRTFGNVSEVYTSDSGEFQSPGYPTKYPNKADSIWTITVSSGHVVDLWFTEFDLEANECKSDFVDVWNDYDATSLIGRYCGKIAASKIHLKSKGRTMQIRFRSDDFITSKGFKAKWKASKGSSLIGSSLLSYLCLALIFLWKRT</sequence>
<dbReference type="InParanoid" id="A0A6P8H891"/>
<dbReference type="KEGG" id="aten:116286319"/>
<feature type="domain" description="CUB" evidence="7">
    <location>
        <begin position="386"/>
        <end position="498"/>
    </location>
</feature>
<dbReference type="AlphaFoldDB" id="A0A6P8H891"/>
<proteinExistence type="inferred from homology"/>
<evidence type="ECO:0000256" key="2">
    <source>
        <dbReference type="ARBA" id="ARBA00005634"/>
    </source>
</evidence>
<dbReference type="PROSITE" id="PS01180">
    <property type="entry name" value="CUB"/>
    <property type="match status" value="1"/>
</dbReference>
<evidence type="ECO:0000256" key="3">
    <source>
        <dbReference type="ARBA" id="ARBA00023157"/>
    </source>
</evidence>
<evidence type="ECO:0000313" key="9">
    <source>
        <dbReference type="RefSeq" id="XP_031548655.1"/>
    </source>
</evidence>
<dbReference type="PANTHER" id="PTHR12147:SF26">
    <property type="entry name" value="PEPTIDASE M28 DOMAIN-CONTAINING PROTEIN"/>
    <property type="match status" value="1"/>
</dbReference>
<dbReference type="Gene3D" id="2.60.120.290">
    <property type="entry name" value="Spermadhesin, CUB domain"/>
    <property type="match status" value="1"/>
</dbReference>
<evidence type="ECO:0000256" key="1">
    <source>
        <dbReference type="ARBA" id="ARBA00001947"/>
    </source>
</evidence>
<name>A0A6P8H891_ACTTE</name>
<dbReference type="Gene3D" id="3.40.630.10">
    <property type="entry name" value="Zn peptidases"/>
    <property type="match status" value="1"/>
</dbReference>
<dbReference type="PANTHER" id="PTHR12147">
    <property type="entry name" value="METALLOPEPTIDASE M28 FAMILY MEMBER"/>
    <property type="match status" value="1"/>
</dbReference>
<evidence type="ECO:0000256" key="6">
    <source>
        <dbReference type="SAM" id="SignalP"/>
    </source>
</evidence>
<comment type="caution">
    <text evidence="4">Lacks conserved residue(s) required for the propagation of feature annotation.</text>
</comment>
<comment type="cofactor">
    <cofactor evidence="1">
        <name>Zn(2+)</name>
        <dbReference type="ChEBI" id="CHEBI:29105"/>
    </cofactor>
</comment>
<dbReference type="SUPFAM" id="SSF49854">
    <property type="entry name" value="Spermadhesin, CUB domain"/>
    <property type="match status" value="1"/>
</dbReference>
<keyword evidence="5" id="KW-1133">Transmembrane helix</keyword>
<comment type="similarity">
    <text evidence="2">Belongs to the peptidase M28 family. M28B subfamily.</text>
</comment>
<dbReference type="CDD" id="cd00041">
    <property type="entry name" value="CUB"/>
    <property type="match status" value="1"/>
</dbReference>
<keyword evidence="3" id="KW-1015">Disulfide bond</keyword>
<dbReference type="InterPro" id="IPR000859">
    <property type="entry name" value="CUB_dom"/>
</dbReference>
<keyword evidence="5" id="KW-0472">Membrane</keyword>
<organism evidence="8 9">
    <name type="scientific">Actinia tenebrosa</name>
    <name type="common">Australian red waratah sea anemone</name>
    <dbReference type="NCBI Taxonomy" id="6105"/>
    <lineage>
        <taxon>Eukaryota</taxon>
        <taxon>Metazoa</taxon>
        <taxon>Cnidaria</taxon>
        <taxon>Anthozoa</taxon>
        <taxon>Hexacorallia</taxon>
        <taxon>Actiniaria</taxon>
        <taxon>Actiniidae</taxon>
        <taxon>Actinia</taxon>
    </lineage>
</organism>
<dbReference type="Pfam" id="PF00431">
    <property type="entry name" value="CUB"/>
    <property type="match status" value="1"/>
</dbReference>
<evidence type="ECO:0000259" key="7">
    <source>
        <dbReference type="PROSITE" id="PS01180"/>
    </source>
</evidence>
<reference evidence="9" key="1">
    <citation type="submission" date="2025-08" db="UniProtKB">
        <authorList>
            <consortium name="RefSeq"/>
        </authorList>
    </citation>
    <scope>IDENTIFICATION</scope>
    <source>
        <tissue evidence="9">Tentacle</tissue>
    </source>
</reference>
<dbReference type="Proteomes" id="UP000515163">
    <property type="component" value="Unplaced"/>
</dbReference>
<feature type="transmembrane region" description="Helical" evidence="5">
    <location>
        <begin position="502"/>
        <end position="520"/>
    </location>
</feature>
<protein>
    <submittedName>
        <fullName evidence="9">Uncharacterized protein LOC116286319</fullName>
    </submittedName>
</protein>
<keyword evidence="5" id="KW-0812">Transmembrane</keyword>
<dbReference type="InterPro" id="IPR007484">
    <property type="entry name" value="Peptidase_M28"/>
</dbReference>
<keyword evidence="6" id="KW-0732">Signal</keyword>
<feature type="signal peptide" evidence="6">
    <location>
        <begin position="1"/>
        <end position="33"/>
    </location>
</feature>
<dbReference type="SMART" id="SM00042">
    <property type="entry name" value="CUB"/>
    <property type="match status" value="1"/>
</dbReference>
<dbReference type="RefSeq" id="XP_031548655.1">
    <property type="nucleotide sequence ID" value="XM_031692795.1"/>
</dbReference>
<dbReference type="GeneID" id="116286319"/>
<dbReference type="Pfam" id="PF04389">
    <property type="entry name" value="Peptidase_M28"/>
    <property type="match status" value="2"/>
</dbReference>
<dbReference type="FunFam" id="2.60.120.290:FF:000013">
    <property type="entry name" value="Membrane frizzled-related protein"/>
    <property type="match status" value="1"/>
</dbReference>
<dbReference type="GO" id="GO:0006508">
    <property type="term" value="P:proteolysis"/>
    <property type="evidence" value="ECO:0007669"/>
    <property type="project" value="InterPro"/>
</dbReference>
<evidence type="ECO:0000256" key="4">
    <source>
        <dbReference type="PROSITE-ProRule" id="PRU00059"/>
    </source>
</evidence>
<evidence type="ECO:0000256" key="5">
    <source>
        <dbReference type="SAM" id="Phobius"/>
    </source>
</evidence>